<feature type="compositionally biased region" description="Pro residues" evidence="1">
    <location>
        <begin position="1"/>
        <end position="12"/>
    </location>
</feature>
<protein>
    <submittedName>
        <fullName evidence="2">Uncharacterized protein</fullName>
    </submittedName>
</protein>
<feature type="compositionally biased region" description="Low complexity" evidence="1">
    <location>
        <begin position="35"/>
        <end position="50"/>
    </location>
</feature>
<name>A0A9W4UL85_9PLEO</name>
<reference evidence="2" key="1">
    <citation type="submission" date="2023-01" db="EMBL/GenBank/DDBJ databases">
        <authorList>
            <person name="Van Ghelder C."/>
            <person name="Rancurel C."/>
        </authorList>
    </citation>
    <scope>NUCLEOTIDE SEQUENCE</scope>
    <source>
        <strain evidence="2">CNCM I-4278</strain>
    </source>
</reference>
<proteinExistence type="predicted"/>
<evidence type="ECO:0000256" key="1">
    <source>
        <dbReference type="SAM" id="MobiDB-lite"/>
    </source>
</evidence>
<feature type="compositionally biased region" description="Polar residues" evidence="1">
    <location>
        <begin position="185"/>
        <end position="227"/>
    </location>
</feature>
<feature type="region of interest" description="Disordered" evidence="1">
    <location>
        <begin position="180"/>
        <end position="227"/>
    </location>
</feature>
<dbReference type="EMBL" id="CAOQHR010000006">
    <property type="protein sequence ID" value="CAI6336298.1"/>
    <property type="molecule type" value="Genomic_DNA"/>
</dbReference>
<feature type="region of interest" description="Disordered" evidence="1">
    <location>
        <begin position="119"/>
        <end position="157"/>
    </location>
</feature>
<dbReference type="AlphaFoldDB" id="A0A9W4UL85"/>
<feature type="region of interest" description="Disordered" evidence="1">
    <location>
        <begin position="1"/>
        <end position="91"/>
    </location>
</feature>
<comment type="caution">
    <text evidence="2">The sequence shown here is derived from an EMBL/GenBank/DDBJ whole genome shotgun (WGS) entry which is preliminary data.</text>
</comment>
<feature type="region of interest" description="Disordered" evidence="1">
    <location>
        <begin position="245"/>
        <end position="268"/>
    </location>
</feature>
<keyword evidence="3" id="KW-1185">Reference proteome</keyword>
<sequence>MPPTPKQNPPDPHNTTTTYNALPPNHTHNLLQEHTTSPTPTPSFITKISSASSPPKKRSLSTITDSSTNDDEPLNPPKRLKTTSESHSLVTPDGSLIYASSIARYMASRPLTGFRRTAAQAVGQRKRKRNTSSRTAESWAMGSHMQTPRRSRGDTDVVPDIPVSSTGSAGSLDGDLLRSPYITLSPGSSTHPKFPESSSGMKTEDQTPNTIAKLPNTENNNQIPSTPLLSSSLATEFQIPALSVDQPRPHAHSSPCGSLDEHNIPSRINTPSPLPVAINLIQPQRLQYLINCFKSLTRLLLHYSQFQHHRISQNQEKDGILHKIKQLSRLTTRLMAEWMGRESSTPHRHHRYLHHRGDLGFVEGGKEGVLEDGDVGLGTTEEDITGEEEAELF</sequence>
<organism evidence="2 3">
    <name type="scientific">Periconia digitata</name>
    <dbReference type="NCBI Taxonomy" id="1303443"/>
    <lineage>
        <taxon>Eukaryota</taxon>
        <taxon>Fungi</taxon>
        <taxon>Dikarya</taxon>
        <taxon>Ascomycota</taxon>
        <taxon>Pezizomycotina</taxon>
        <taxon>Dothideomycetes</taxon>
        <taxon>Pleosporomycetidae</taxon>
        <taxon>Pleosporales</taxon>
        <taxon>Massarineae</taxon>
        <taxon>Periconiaceae</taxon>
        <taxon>Periconia</taxon>
    </lineage>
</organism>
<feature type="compositionally biased region" description="Polar residues" evidence="1">
    <location>
        <begin position="13"/>
        <end position="34"/>
    </location>
</feature>
<dbReference type="Proteomes" id="UP001152607">
    <property type="component" value="Unassembled WGS sequence"/>
</dbReference>
<evidence type="ECO:0000313" key="3">
    <source>
        <dbReference type="Proteomes" id="UP001152607"/>
    </source>
</evidence>
<evidence type="ECO:0000313" key="2">
    <source>
        <dbReference type="EMBL" id="CAI6336298.1"/>
    </source>
</evidence>
<gene>
    <name evidence="2" type="ORF">PDIGIT_LOCUS9393</name>
</gene>
<accession>A0A9W4UL85</accession>